<proteinExistence type="predicted"/>
<reference evidence="1" key="2">
    <citation type="submission" date="2023-06" db="EMBL/GenBank/DDBJ databases">
        <authorList>
            <consortium name="Lawrence Berkeley National Laboratory"/>
            <person name="Haridas S."/>
            <person name="Hensen N."/>
            <person name="Bonometti L."/>
            <person name="Westerberg I."/>
            <person name="Brannstrom I.O."/>
            <person name="Guillou S."/>
            <person name="Cros-Aarteil S."/>
            <person name="Calhoun S."/>
            <person name="Kuo A."/>
            <person name="Mondo S."/>
            <person name="Pangilinan J."/>
            <person name="Riley R."/>
            <person name="Labutti K."/>
            <person name="Andreopoulos B."/>
            <person name="Lipzen A."/>
            <person name="Chen C."/>
            <person name="Yanf M."/>
            <person name="Daum C."/>
            <person name="Ng V."/>
            <person name="Clum A."/>
            <person name="Steindorff A."/>
            <person name="Ohm R."/>
            <person name="Martin F."/>
            <person name="Silar P."/>
            <person name="Natvig D."/>
            <person name="Lalanne C."/>
            <person name="Gautier V."/>
            <person name="Ament-Velasquez S.L."/>
            <person name="Kruys A."/>
            <person name="Hutchinson M.I."/>
            <person name="Powell A.J."/>
            <person name="Barry K."/>
            <person name="Miller A.N."/>
            <person name="Grigoriev I.V."/>
            <person name="Debuchy R."/>
            <person name="Gladieux P."/>
            <person name="Thoren M.H."/>
            <person name="Johannesson H."/>
        </authorList>
    </citation>
    <scope>NUCLEOTIDE SEQUENCE</scope>
    <source>
        <strain evidence="1">CBS 958.72</strain>
    </source>
</reference>
<organism evidence="1 2">
    <name type="scientific">Lasiosphaeria ovina</name>
    <dbReference type="NCBI Taxonomy" id="92902"/>
    <lineage>
        <taxon>Eukaryota</taxon>
        <taxon>Fungi</taxon>
        <taxon>Dikarya</taxon>
        <taxon>Ascomycota</taxon>
        <taxon>Pezizomycotina</taxon>
        <taxon>Sordariomycetes</taxon>
        <taxon>Sordariomycetidae</taxon>
        <taxon>Sordariales</taxon>
        <taxon>Lasiosphaeriaceae</taxon>
        <taxon>Lasiosphaeria</taxon>
    </lineage>
</organism>
<reference evidence="1" key="1">
    <citation type="journal article" date="2023" name="Mol. Phylogenet. Evol.">
        <title>Genome-scale phylogeny and comparative genomics of the fungal order Sordariales.</title>
        <authorList>
            <person name="Hensen N."/>
            <person name="Bonometti L."/>
            <person name="Westerberg I."/>
            <person name="Brannstrom I.O."/>
            <person name="Guillou S."/>
            <person name="Cros-Aarteil S."/>
            <person name="Calhoun S."/>
            <person name="Haridas S."/>
            <person name="Kuo A."/>
            <person name="Mondo S."/>
            <person name="Pangilinan J."/>
            <person name="Riley R."/>
            <person name="LaButti K."/>
            <person name="Andreopoulos B."/>
            <person name="Lipzen A."/>
            <person name="Chen C."/>
            <person name="Yan M."/>
            <person name="Daum C."/>
            <person name="Ng V."/>
            <person name="Clum A."/>
            <person name="Steindorff A."/>
            <person name="Ohm R.A."/>
            <person name="Martin F."/>
            <person name="Silar P."/>
            <person name="Natvig D.O."/>
            <person name="Lalanne C."/>
            <person name="Gautier V."/>
            <person name="Ament-Velasquez S.L."/>
            <person name="Kruys A."/>
            <person name="Hutchinson M.I."/>
            <person name="Powell A.J."/>
            <person name="Barry K."/>
            <person name="Miller A.N."/>
            <person name="Grigoriev I.V."/>
            <person name="Debuchy R."/>
            <person name="Gladieux P."/>
            <person name="Hiltunen Thoren M."/>
            <person name="Johannesson H."/>
        </authorList>
    </citation>
    <scope>NUCLEOTIDE SEQUENCE</scope>
    <source>
        <strain evidence="1">CBS 958.72</strain>
    </source>
</reference>
<keyword evidence="2" id="KW-1185">Reference proteome</keyword>
<evidence type="ECO:0000313" key="1">
    <source>
        <dbReference type="EMBL" id="KAK3361414.1"/>
    </source>
</evidence>
<gene>
    <name evidence="1" type="ORF">B0T24DRAFT_691076</name>
</gene>
<evidence type="ECO:0000313" key="2">
    <source>
        <dbReference type="Proteomes" id="UP001287356"/>
    </source>
</evidence>
<protein>
    <submittedName>
        <fullName evidence="1">Uncharacterized protein</fullName>
    </submittedName>
</protein>
<name>A0AAE0JT63_9PEZI</name>
<accession>A0AAE0JT63</accession>
<comment type="caution">
    <text evidence="1">The sequence shown here is derived from an EMBL/GenBank/DDBJ whole genome shotgun (WGS) entry which is preliminary data.</text>
</comment>
<dbReference type="AlphaFoldDB" id="A0AAE0JT63"/>
<sequence>MKPKTLEGGKCPFDRLETLREARERDTALNDLGQRQICISLEDNFLEFLSDSSLQVLPASLGAQSHLEDYTVSREVYNTMNFLWGKWEDVTLRGSREWQMPFEGITIRELQLKGGHSSIKVLFGLKKKMGERAIHGLWPSGGGPHWYSEVARVLAAEDDEGSSTPKDEEPFPSRVVLEVKSGRLDIQYELVPMSPRDTEKLGIHGYTKPPNSRTFVFMRLHVTRS</sequence>
<dbReference type="EMBL" id="JAULSN010000011">
    <property type="protein sequence ID" value="KAK3361414.1"/>
    <property type="molecule type" value="Genomic_DNA"/>
</dbReference>
<dbReference type="Proteomes" id="UP001287356">
    <property type="component" value="Unassembled WGS sequence"/>
</dbReference>